<dbReference type="Pfam" id="PF13439">
    <property type="entry name" value="Glyco_transf_4"/>
    <property type="match status" value="1"/>
</dbReference>
<protein>
    <submittedName>
        <fullName evidence="3">Glycosyltransferase involved in cell wall biosynthesis</fullName>
    </submittedName>
</protein>
<dbReference type="PANTHER" id="PTHR45947">
    <property type="entry name" value="SULFOQUINOVOSYL TRANSFERASE SQD2"/>
    <property type="match status" value="1"/>
</dbReference>
<sequence>MKILILYTYNKSLLSEFFQELSEKLCADGFEVVNFYLKHEKSQFKINNVSFYGEKRGNLVANYREIYKIIKQIKPDVVISNFSYINPAILFGKLLGVKINIAWFHTAFGHTKPNLLKIWNKSLYLNLADVVLTNSKSLQSEMHTVYKVPKDKTRRIPFWTSIENYSSNPNNLKISKQESVVNIGCPGRLFANKNHAMVIEALSQLKNNRKQTVRLFIAGNGPYKKHLQQMVTDLDMEDDVIFLGLLNVNEMTSFYKAMDVIVLPSFYEAFGLVFIEAIALGTSVLVSNTFGALDFINRKKFSIDQFSFNPHDISDLIDKLDPYLNYTGLESNYFKRMYEESFEKELIYNQIKTVILN</sequence>
<dbReference type="SUPFAM" id="SSF53756">
    <property type="entry name" value="UDP-Glycosyltransferase/glycogen phosphorylase"/>
    <property type="match status" value="1"/>
</dbReference>
<evidence type="ECO:0000259" key="2">
    <source>
        <dbReference type="Pfam" id="PF13439"/>
    </source>
</evidence>
<keyword evidence="3" id="KW-0808">Transferase</keyword>
<accession>A0A2V4WY01</accession>
<dbReference type="Proteomes" id="UP000248054">
    <property type="component" value="Unassembled WGS sequence"/>
</dbReference>
<dbReference type="InterPro" id="IPR001296">
    <property type="entry name" value="Glyco_trans_1"/>
</dbReference>
<dbReference type="InterPro" id="IPR028098">
    <property type="entry name" value="Glyco_trans_4-like_N"/>
</dbReference>
<evidence type="ECO:0000259" key="1">
    <source>
        <dbReference type="Pfam" id="PF00534"/>
    </source>
</evidence>
<dbReference type="PANTHER" id="PTHR45947:SF3">
    <property type="entry name" value="SULFOQUINOVOSYL TRANSFERASE SQD2"/>
    <property type="match status" value="1"/>
</dbReference>
<dbReference type="InterPro" id="IPR050194">
    <property type="entry name" value="Glycosyltransferase_grp1"/>
</dbReference>
<dbReference type="RefSeq" id="WP_110475474.1">
    <property type="nucleotide sequence ID" value="NZ_BMWQ01000002.1"/>
</dbReference>
<dbReference type="Gene3D" id="3.40.50.2000">
    <property type="entry name" value="Glycogen Phosphorylase B"/>
    <property type="match status" value="2"/>
</dbReference>
<dbReference type="GO" id="GO:0016757">
    <property type="term" value="F:glycosyltransferase activity"/>
    <property type="evidence" value="ECO:0007669"/>
    <property type="project" value="InterPro"/>
</dbReference>
<dbReference type="Pfam" id="PF00534">
    <property type="entry name" value="Glycos_transf_1"/>
    <property type="match status" value="1"/>
</dbReference>
<dbReference type="OrthoDB" id="9790710at2"/>
<name>A0A2V4WY01_9FLAO</name>
<proteinExistence type="predicted"/>
<dbReference type="EMBL" id="QJTD01000002">
    <property type="protein sequence ID" value="PYE82126.1"/>
    <property type="molecule type" value="Genomic_DNA"/>
</dbReference>
<keyword evidence="4" id="KW-1185">Reference proteome</keyword>
<feature type="domain" description="Glycosyl transferase family 1" evidence="1">
    <location>
        <begin position="183"/>
        <end position="325"/>
    </location>
</feature>
<feature type="domain" description="Glycosyltransferase subfamily 4-like N-terminal" evidence="2">
    <location>
        <begin position="18"/>
        <end position="157"/>
    </location>
</feature>
<evidence type="ECO:0000313" key="3">
    <source>
        <dbReference type="EMBL" id="PYE82126.1"/>
    </source>
</evidence>
<gene>
    <name evidence="3" type="ORF">DFQ11_102707</name>
</gene>
<reference evidence="3 4" key="1">
    <citation type="submission" date="2018-06" db="EMBL/GenBank/DDBJ databases">
        <title>Genomic Encyclopedia of Type Strains, Phase III (KMG-III): the genomes of soil and plant-associated and newly described type strains.</title>
        <authorList>
            <person name="Whitman W."/>
        </authorList>
    </citation>
    <scope>NUCLEOTIDE SEQUENCE [LARGE SCALE GENOMIC DNA]</scope>
    <source>
        <strain evidence="3 4">CECT 7945</strain>
    </source>
</reference>
<dbReference type="AlphaFoldDB" id="A0A2V4WY01"/>
<evidence type="ECO:0000313" key="4">
    <source>
        <dbReference type="Proteomes" id="UP000248054"/>
    </source>
</evidence>
<organism evidence="3 4">
    <name type="scientific">Winogradskyella epiphytica</name>
    <dbReference type="NCBI Taxonomy" id="262005"/>
    <lineage>
        <taxon>Bacteria</taxon>
        <taxon>Pseudomonadati</taxon>
        <taxon>Bacteroidota</taxon>
        <taxon>Flavobacteriia</taxon>
        <taxon>Flavobacteriales</taxon>
        <taxon>Flavobacteriaceae</taxon>
        <taxon>Winogradskyella</taxon>
    </lineage>
</organism>
<dbReference type="CDD" id="cd03801">
    <property type="entry name" value="GT4_PimA-like"/>
    <property type="match status" value="1"/>
</dbReference>
<comment type="caution">
    <text evidence="3">The sequence shown here is derived from an EMBL/GenBank/DDBJ whole genome shotgun (WGS) entry which is preliminary data.</text>
</comment>